<evidence type="ECO:0000259" key="6">
    <source>
        <dbReference type="Pfam" id="PF20465"/>
    </source>
</evidence>
<evidence type="ECO:0000313" key="8">
    <source>
        <dbReference type="EMBL" id="MFC3301480.1"/>
    </source>
</evidence>
<dbReference type="SUPFAM" id="SSF53335">
    <property type="entry name" value="S-adenosyl-L-methionine-dependent methyltransferases"/>
    <property type="match status" value="1"/>
</dbReference>
<dbReference type="PRINTS" id="PR00507">
    <property type="entry name" value="N12N6MTFRASE"/>
</dbReference>
<dbReference type="InterPro" id="IPR046816">
    <property type="entry name" value="MmeI_Mtase"/>
</dbReference>
<name>A0ABV7M7S8_9PROT</name>
<protein>
    <recommendedName>
        <fullName evidence="1">site-specific DNA-methyltransferase (adenine-specific)</fullName>
        <ecNumber evidence="1">2.1.1.72</ecNumber>
    </recommendedName>
</protein>
<comment type="catalytic activity">
    <reaction evidence="4">
        <text>a 2'-deoxyadenosine in DNA + S-adenosyl-L-methionine = an N(6)-methyl-2'-deoxyadenosine in DNA + S-adenosyl-L-homocysteine + H(+)</text>
        <dbReference type="Rhea" id="RHEA:15197"/>
        <dbReference type="Rhea" id="RHEA-COMP:12418"/>
        <dbReference type="Rhea" id="RHEA-COMP:12419"/>
        <dbReference type="ChEBI" id="CHEBI:15378"/>
        <dbReference type="ChEBI" id="CHEBI:57856"/>
        <dbReference type="ChEBI" id="CHEBI:59789"/>
        <dbReference type="ChEBI" id="CHEBI:90615"/>
        <dbReference type="ChEBI" id="CHEBI:90616"/>
        <dbReference type="EC" id="2.1.1.72"/>
    </reaction>
</comment>
<dbReference type="Gene3D" id="3.40.50.150">
    <property type="entry name" value="Vaccinia Virus protein VP39"/>
    <property type="match status" value="1"/>
</dbReference>
<feature type="domain" description="MmeI-like DNA-methyltransferase" evidence="7">
    <location>
        <begin position="352"/>
        <end position="563"/>
    </location>
</feature>
<sequence>MQPTDFVKKWRDMELGERQAAHSHFNDLCDLLGVTKPLDDDTKGDTYTFEKQTAKDDGRIGFADVWKKGHFAWEYKGPGKDLDAAYRQLQRYKGALGNPPLLIVSDTKTIRVYTDWTNYVTEVHEIALDDLLDAKKREFLKNVFENPSALRPKRSRDELTRDAANDFSGLAQRLRERGHDPHTVAHFVNRLVFCMFAEDVNLLPNKLFQRSMELAVKNPAEAQQNLSDLFRAMSLGGRVGFVAVPHFNGGLFDDDTALPLEKEDVKLLVHAAKLDWSEIDPSIFGTLFERGLDPSKRSQLGAHYTDAEKIMMIVEPVIIEPLTAEWEEVRGKIEAELAKAAKGKGATRTRAMNRAKKLHADFIEKLAGFRVLDPACGSGNFLYLSLKALKDIEQRANSEAEDLGLPRGLPRVGPENVLGIEINPYAAELARVSVWIGDIQWMQKKGFGTSTPILRPLNNIENRDALIEQDEETGEWREAEWPEADVIVGNPPFLGNKRMIGELGEQYVLDVRGAYRELPKTADFVMFWVLRTWKLIRNSEVKYSGLVTTNSIRGQNNRSVLQAAADNQQIFRAYSD</sequence>
<feature type="domain" description="MmeI-like helicase spacer" evidence="6">
    <location>
        <begin position="182"/>
        <end position="252"/>
    </location>
</feature>
<proteinExistence type="predicted"/>
<dbReference type="EC" id="2.1.1.72" evidence="1"/>
<dbReference type="Pfam" id="PF20464">
    <property type="entry name" value="MmeI_N"/>
    <property type="match status" value="1"/>
</dbReference>
<evidence type="ECO:0000259" key="7">
    <source>
        <dbReference type="Pfam" id="PF20473"/>
    </source>
</evidence>
<dbReference type="GO" id="GO:0032259">
    <property type="term" value="P:methylation"/>
    <property type="evidence" value="ECO:0007669"/>
    <property type="project" value="UniProtKB-KW"/>
</dbReference>
<dbReference type="RefSeq" id="WP_229786055.1">
    <property type="nucleotide sequence ID" value="NZ_BMXU01000001.1"/>
</dbReference>
<dbReference type="PANTHER" id="PTHR33841">
    <property type="entry name" value="DNA METHYLTRANSFERASE YEEA-RELATED"/>
    <property type="match status" value="1"/>
</dbReference>
<dbReference type="InterPro" id="IPR050953">
    <property type="entry name" value="N4_N6_ade-DNA_methylase"/>
</dbReference>
<evidence type="ECO:0000256" key="1">
    <source>
        <dbReference type="ARBA" id="ARBA00011900"/>
    </source>
</evidence>
<organism evidence="8 9">
    <name type="scientific">Parvularcula lutaonensis</name>
    <dbReference type="NCBI Taxonomy" id="491923"/>
    <lineage>
        <taxon>Bacteria</taxon>
        <taxon>Pseudomonadati</taxon>
        <taxon>Pseudomonadota</taxon>
        <taxon>Alphaproteobacteria</taxon>
        <taxon>Parvularculales</taxon>
        <taxon>Parvularculaceae</taxon>
        <taxon>Parvularcula</taxon>
    </lineage>
</organism>
<dbReference type="PROSITE" id="PS00092">
    <property type="entry name" value="N6_MTASE"/>
    <property type="match status" value="1"/>
</dbReference>
<dbReference type="InterPro" id="IPR002052">
    <property type="entry name" value="DNA_methylase_N6_adenine_CS"/>
</dbReference>
<gene>
    <name evidence="8" type="ORF">ACFONP_01890</name>
</gene>
<comment type="caution">
    <text evidence="8">The sequence shown here is derived from an EMBL/GenBank/DDBJ whole genome shotgun (WGS) entry which is preliminary data.</text>
</comment>
<dbReference type="GO" id="GO:0008168">
    <property type="term" value="F:methyltransferase activity"/>
    <property type="evidence" value="ECO:0007669"/>
    <property type="project" value="UniProtKB-KW"/>
</dbReference>
<dbReference type="Pfam" id="PF20473">
    <property type="entry name" value="MmeI_Mtase"/>
    <property type="match status" value="1"/>
</dbReference>
<dbReference type="InterPro" id="IPR046819">
    <property type="entry name" value="MmeI_hel"/>
</dbReference>
<reference evidence="9" key="1">
    <citation type="journal article" date="2019" name="Int. J. Syst. Evol. Microbiol.">
        <title>The Global Catalogue of Microorganisms (GCM) 10K type strain sequencing project: providing services to taxonomists for standard genome sequencing and annotation.</title>
        <authorList>
            <consortium name="The Broad Institute Genomics Platform"/>
            <consortium name="The Broad Institute Genome Sequencing Center for Infectious Disease"/>
            <person name="Wu L."/>
            <person name="Ma J."/>
        </authorList>
    </citation>
    <scope>NUCLEOTIDE SEQUENCE [LARGE SCALE GENOMIC DNA]</scope>
    <source>
        <strain evidence="9">KCTC 22245</strain>
    </source>
</reference>
<dbReference type="InterPro" id="IPR046817">
    <property type="entry name" value="MmeI_N"/>
</dbReference>
<dbReference type="Proteomes" id="UP001595607">
    <property type="component" value="Unassembled WGS sequence"/>
</dbReference>
<accession>A0ABV7M7S8</accession>
<dbReference type="PANTHER" id="PTHR33841:SF1">
    <property type="entry name" value="DNA METHYLTRANSFERASE A"/>
    <property type="match status" value="1"/>
</dbReference>
<feature type="domain" description="MmeI-like N-terminal" evidence="5">
    <location>
        <begin position="1"/>
        <end position="176"/>
    </location>
</feature>
<evidence type="ECO:0000256" key="2">
    <source>
        <dbReference type="ARBA" id="ARBA00022603"/>
    </source>
</evidence>
<evidence type="ECO:0000256" key="3">
    <source>
        <dbReference type="ARBA" id="ARBA00022679"/>
    </source>
</evidence>
<dbReference type="Pfam" id="PF20465">
    <property type="entry name" value="MmeI_hel"/>
    <property type="match status" value="1"/>
</dbReference>
<dbReference type="InterPro" id="IPR029063">
    <property type="entry name" value="SAM-dependent_MTases_sf"/>
</dbReference>
<keyword evidence="3" id="KW-0808">Transferase</keyword>
<keyword evidence="2 8" id="KW-0489">Methyltransferase</keyword>
<dbReference type="EMBL" id="JBHRVA010000002">
    <property type="protein sequence ID" value="MFC3301480.1"/>
    <property type="molecule type" value="Genomic_DNA"/>
</dbReference>
<keyword evidence="9" id="KW-1185">Reference proteome</keyword>
<evidence type="ECO:0000313" key="9">
    <source>
        <dbReference type="Proteomes" id="UP001595607"/>
    </source>
</evidence>
<evidence type="ECO:0000256" key="4">
    <source>
        <dbReference type="ARBA" id="ARBA00047942"/>
    </source>
</evidence>
<evidence type="ECO:0000259" key="5">
    <source>
        <dbReference type="Pfam" id="PF20464"/>
    </source>
</evidence>